<feature type="domain" description="M23ase beta-sheet core" evidence="1">
    <location>
        <begin position="222"/>
        <end position="314"/>
    </location>
</feature>
<proteinExistence type="predicted"/>
<protein>
    <submittedName>
        <fullName evidence="2">Unannotated protein</fullName>
    </submittedName>
</protein>
<dbReference type="CDD" id="cd12797">
    <property type="entry name" value="M23_peptidase"/>
    <property type="match status" value="1"/>
</dbReference>
<reference evidence="2" key="1">
    <citation type="submission" date="2020-05" db="EMBL/GenBank/DDBJ databases">
        <authorList>
            <person name="Chiriac C."/>
            <person name="Salcher M."/>
            <person name="Ghai R."/>
            <person name="Kavagutti S V."/>
        </authorList>
    </citation>
    <scope>NUCLEOTIDE SEQUENCE</scope>
</reference>
<dbReference type="Pfam" id="PF01551">
    <property type="entry name" value="Peptidase_M23"/>
    <property type="match status" value="1"/>
</dbReference>
<dbReference type="InterPro" id="IPR050570">
    <property type="entry name" value="Cell_wall_metabolism_enzyme"/>
</dbReference>
<gene>
    <name evidence="2" type="ORF">UFOPK3770_00557</name>
</gene>
<dbReference type="GO" id="GO:0004222">
    <property type="term" value="F:metalloendopeptidase activity"/>
    <property type="evidence" value="ECO:0007669"/>
    <property type="project" value="TreeGrafter"/>
</dbReference>
<organism evidence="2">
    <name type="scientific">freshwater metagenome</name>
    <dbReference type="NCBI Taxonomy" id="449393"/>
    <lineage>
        <taxon>unclassified sequences</taxon>
        <taxon>metagenomes</taxon>
        <taxon>ecological metagenomes</taxon>
    </lineage>
</organism>
<dbReference type="InterPro" id="IPR011055">
    <property type="entry name" value="Dup_hybrid_motif"/>
</dbReference>
<evidence type="ECO:0000259" key="1">
    <source>
        <dbReference type="Pfam" id="PF01551"/>
    </source>
</evidence>
<dbReference type="EMBL" id="CAESAJ010000044">
    <property type="protein sequence ID" value="CAB4335826.1"/>
    <property type="molecule type" value="Genomic_DNA"/>
</dbReference>
<dbReference type="Gene3D" id="2.70.70.10">
    <property type="entry name" value="Glucose Permease (Domain IIA)"/>
    <property type="match status" value="1"/>
</dbReference>
<evidence type="ECO:0000313" key="2">
    <source>
        <dbReference type="EMBL" id="CAB4335826.1"/>
    </source>
</evidence>
<name>A0A6J5Z2R0_9ZZZZ</name>
<dbReference type="SUPFAM" id="SSF51261">
    <property type="entry name" value="Duplicated hybrid motif"/>
    <property type="match status" value="1"/>
</dbReference>
<dbReference type="AlphaFoldDB" id="A0A6J5Z2R0"/>
<dbReference type="PANTHER" id="PTHR21666:SF270">
    <property type="entry name" value="MUREIN HYDROLASE ACTIVATOR ENVC"/>
    <property type="match status" value="1"/>
</dbReference>
<accession>A0A6J5Z2R0</accession>
<sequence length="323" mass="33801">MSAPDRGRHRAGRHAAPKPVKVMPKRIGAVFSVASVGSVAMTGASSLGSGSNSTNTIYAEPTIQDLSSVAINLTPITDEKTANLRAKAASRSDSRTTTEDVDNINGAANVADPVADPTIVIDTTPTLTADERRALAAVSSSTNQIDDIVAQAQVQAEVQAQNLLLQQTAVKEATSKNGSAAAIAAAASQVRSLGSRQVPIAGSYRLTARFGQHGRLWSKGWHTGLDFQIRSGTTVVAAEGGTIIKAGWAGAYGYRIEIRHADGYVTTYNHLSKIEKESGSVSAGQEIGKSGNTGNTTGAHLHFEVELDGNLVNPSTWLWGSNR</sequence>
<dbReference type="PANTHER" id="PTHR21666">
    <property type="entry name" value="PEPTIDASE-RELATED"/>
    <property type="match status" value="1"/>
</dbReference>
<dbReference type="InterPro" id="IPR016047">
    <property type="entry name" value="M23ase_b-sheet_dom"/>
</dbReference>